<evidence type="ECO:0000256" key="7">
    <source>
        <dbReference type="PIRSR" id="PIRSR001092-1"/>
    </source>
</evidence>
<dbReference type="InterPro" id="IPR057739">
    <property type="entry name" value="Glyco_hydro_29_N"/>
</dbReference>
<keyword evidence="6" id="KW-0326">Glycosidase</keyword>
<evidence type="ECO:0000256" key="3">
    <source>
        <dbReference type="ARBA" id="ARBA00012662"/>
    </source>
</evidence>
<reference evidence="10 11" key="1">
    <citation type="journal article" date="2017" name="Int. J. Syst. Evol. Microbiol.">
        <title>Arachidicoccus ginsenosidivorans sp. nov., with ginsenoside-converting activity isolated from ginseng cultivating soil.</title>
        <authorList>
            <person name="Siddiqi M.Z."/>
            <person name="Aslam Z."/>
            <person name="Im W.T."/>
        </authorList>
    </citation>
    <scope>NUCLEOTIDE SEQUENCE [LARGE SCALE GENOMIC DNA]</scope>
    <source>
        <strain evidence="10 11">Gsoil 809</strain>
    </source>
</reference>
<dbReference type="InterPro" id="IPR017853">
    <property type="entry name" value="GH"/>
</dbReference>
<evidence type="ECO:0000313" key="10">
    <source>
        <dbReference type="EMBL" id="QEC74050.1"/>
    </source>
</evidence>
<evidence type="ECO:0000256" key="4">
    <source>
        <dbReference type="ARBA" id="ARBA00022729"/>
    </source>
</evidence>
<evidence type="ECO:0000256" key="5">
    <source>
        <dbReference type="ARBA" id="ARBA00022801"/>
    </source>
</evidence>
<dbReference type="KEGG" id="agi:FSB73_22625"/>
<dbReference type="AlphaFoldDB" id="A0A5B8VRG5"/>
<comment type="similarity">
    <text evidence="2">Belongs to the glycosyl hydrolase 29 family.</text>
</comment>
<gene>
    <name evidence="10" type="ORF">FSB73_22625</name>
</gene>
<keyword evidence="11" id="KW-1185">Reference proteome</keyword>
<dbReference type="InterPro" id="IPR016286">
    <property type="entry name" value="FUC_metazoa-typ"/>
</dbReference>
<dbReference type="SUPFAM" id="SSF51445">
    <property type="entry name" value="(Trans)glycosidases"/>
    <property type="match status" value="1"/>
</dbReference>
<evidence type="ECO:0000256" key="6">
    <source>
        <dbReference type="ARBA" id="ARBA00023295"/>
    </source>
</evidence>
<dbReference type="PANTHER" id="PTHR10030:SF37">
    <property type="entry name" value="ALPHA-L-FUCOSIDASE-RELATED"/>
    <property type="match status" value="1"/>
</dbReference>
<feature type="signal peptide" evidence="8">
    <location>
        <begin position="1"/>
        <end position="20"/>
    </location>
</feature>
<dbReference type="InterPro" id="IPR013780">
    <property type="entry name" value="Glyco_hydro_b"/>
</dbReference>
<dbReference type="EC" id="3.2.1.51" evidence="3"/>
<dbReference type="GO" id="GO:0016139">
    <property type="term" value="P:glycoside catabolic process"/>
    <property type="evidence" value="ECO:0007669"/>
    <property type="project" value="TreeGrafter"/>
</dbReference>
<keyword evidence="4 8" id="KW-0732">Signal</keyword>
<dbReference type="OrthoDB" id="107551at2"/>
<sequence>MKKLILLTAISFLMVSFTQAQNTVNGTVNTTVQKTSPQILQDFMDLRFGMFIHFGPVTLRGTEIGWSRNNQVTQDDYDSLYKEFDPVLFNADDWVKTAKAAGMKYLTITAKHHDGFCLWPTKYTDYNISNSPFKKDIVGALAMSCKKYDVKFCIYYTVLDWYDKRYPLHNDGKGPDPAANMPAFVQYMKNQLRELVTNYHPYMLWFDGNWEKPWTLEDGKEIYRYLKSLDPDLIVNNRLGKGEHPALSSETVGDYATPEQKVGTMNMDYPWESCITLCSQWAWKPNDKMKSLKECLQTLASTAGGNGNLLFNVGPMLDGRIEMRQQKRLREIGNWLKTYGESIYNTKGGIYTPTKSMVSTRKGQKIYLHLFKSPGSKLVLPAVPGCHIKAAAFLKGKEIQFQQKDQRVILNLPDTLPDENDAVIELQMDKNVENLPVIDLNESYEDV</sequence>
<dbReference type="Proteomes" id="UP000321291">
    <property type="component" value="Chromosome"/>
</dbReference>
<dbReference type="PIRSF" id="PIRSF001092">
    <property type="entry name" value="Alpha-L-fucosidase"/>
    <property type="match status" value="1"/>
</dbReference>
<dbReference type="Gene3D" id="3.20.20.80">
    <property type="entry name" value="Glycosidases"/>
    <property type="match status" value="1"/>
</dbReference>
<keyword evidence="5" id="KW-0378">Hydrolase</keyword>
<comment type="function">
    <text evidence="1">Alpha-L-fucosidase is responsible for hydrolyzing the alpha-1,6-linked fucose joined to the reducing-end N-acetylglucosamine of the carbohydrate moieties of glycoproteins.</text>
</comment>
<evidence type="ECO:0000259" key="9">
    <source>
        <dbReference type="Pfam" id="PF01120"/>
    </source>
</evidence>
<evidence type="ECO:0000256" key="1">
    <source>
        <dbReference type="ARBA" id="ARBA00004071"/>
    </source>
</evidence>
<protein>
    <recommendedName>
        <fullName evidence="3">alpha-L-fucosidase</fullName>
        <ecNumber evidence="3">3.2.1.51</ecNumber>
    </recommendedName>
</protein>
<dbReference type="Gene3D" id="2.60.40.1180">
    <property type="entry name" value="Golgi alpha-mannosidase II"/>
    <property type="match status" value="1"/>
</dbReference>
<proteinExistence type="inferred from homology"/>
<dbReference type="PANTHER" id="PTHR10030">
    <property type="entry name" value="ALPHA-L-FUCOSIDASE"/>
    <property type="match status" value="1"/>
</dbReference>
<accession>A0A5B8VRG5</accession>
<dbReference type="PRINTS" id="PR00741">
    <property type="entry name" value="GLHYDRLASE29"/>
</dbReference>
<dbReference type="EMBL" id="CP042434">
    <property type="protein sequence ID" value="QEC74050.1"/>
    <property type="molecule type" value="Genomic_DNA"/>
</dbReference>
<dbReference type="RefSeq" id="WP_146787649.1">
    <property type="nucleotide sequence ID" value="NZ_CP042434.1"/>
</dbReference>
<dbReference type="Pfam" id="PF01120">
    <property type="entry name" value="Alpha_L_fucos"/>
    <property type="match status" value="1"/>
</dbReference>
<feature type="site" description="May be important for catalysis" evidence="7">
    <location>
        <position position="274"/>
    </location>
</feature>
<evidence type="ECO:0000313" key="11">
    <source>
        <dbReference type="Proteomes" id="UP000321291"/>
    </source>
</evidence>
<dbReference type="SMART" id="SM00812">
    <property type="entry name" value="Alpha_L_fucos"/>
    <property type="match status" value="1"/>
</dbReference>
<feature type="chain" id="PRO_5022730152" description="alpha-L-fucosidase" evidence="8">
    <location>
        <begin position="21"/>
        <end position="447"/>
    </location>
</feature>
<evidence type="ECO:0000256" key="2">
    <source>
        <dbReference type="ARBA" id="ARBA00007951"/>
    </source>
</evidence>
<name>A0A5B8VRG5_9BACT</name>
<evidence type="ECO:0000256" key="8">
    <source>
        <dbReference type="SAM" id="SignalP"/>
    </source>
</evidence>
<dbReference type="GO" id="GO:0005764">
    <property type="term" value="C:lysosome"/>
    <property type="evidence" value="ECO:0007669"/>
    <property type="project" value="TreeGrafter"/>
</dbReference>
<dbReference type="InterPro" id="IPR000933">
    <property type="entry name" value="Glyco_hydro_29"/>
</dbReference>
<dbReference type="GO" id="GO:0006004">
    <property type="term" value="P:fucose metabolic process"/>
    <property type="evidence" value="ECO:0007669"/>
    <property type="project" value="InterPro"/>
</dbReference>
<organism evidence="10 11">
    <name type="scientific">Arachidicoccus ginsenosidivorans</name>
    <dbReference type="NCBI Taxonomy" id="496057"/>
    <lineage>
        <taxon>Bacteria</taxon>
        <taxon>Pseudomonadati</taxon>
        <taxon>Bacteroidota</taxon>
        <taxon>Chitinophagia</taxon>
        <taxon>Chitinophagales</taxon>
        <taxon>Chitinophagaceae</taxon>
        <taxon>Arachidicoccus</taxon>
    </lineage>
</organism>
<dbReference type="GO" id="GO:0004560">
    <property type="term" value="F:alpha-L-fucosidase activity"/>
    <property type="evidence" value="ECO:0007669"/>
    <property type="project" value="InterPro"/>
</dbReference>
<feature type="domain" description="Glycoside hydrolase family 29 N-terminal" evidence="9">
    <location>
        <begin position="29"/>
        <end position="341"/>
    </location>
</feature>